<evidence type="ECO:0000313" key="4">
    <source>
        <dbReference type="Proteomes" id="UP001432180"/>
    </source>
</evidence>
<dbReference type="PANTHER" id="PTHR11060:SF0">
    <property type="entry name" value="PROTEIN MEMO1"/>
    <property type="match status" value="1"/>
</dbReference>
<dbReference type="InterPro" id="IPR002737">
    <property type="entry name" value="MEMO1_fam"/>
</dbReference>
<dbReference type="NCBIfam" id="TIGR04336">
    <property type="entry name" value="AmmeMemoSam_B"/>
    <property type="match status" value="1"/>
</dbReference>
<evidence type="ECO:0000256" key="2">
    <source>
        <dbReference type="HAMAP-Rule" id="MF_00055"/>
    </source>
</evidence>
<protein>
    <recommendedName>
        <fullName evidence="2">MEMO1 family protein Thiowin_01312</fullName>
    </recommendedName>
</protein>
<dbReference type="Gene3D" id="3.40.830.10">
    <property type="entry name" value="LigB-like"/>
    <property type="match status" value="1"/>
</dbReference>
<dbReference type="EMBL" id="CP121472">
    <property type="protein sequence ID" value="WPL16358.1"/>
    <property type="molecule type" value="Genomic_DNA"/>
</dbReference>
<evidence type="ECO:0000256" key="1">
    <source>
        <dbReference type="ARBA" id="ARBA00006315"/>
    </source>
</evidence>
<dbReference type="Proteomes" id="UP001432180">
    <property type="component" value="Chromosome"/>
</dbReference>
<organism evidence="3 4">
    <name type="scientific">Thiorhodovibrio winogradskyi</name>
    <dbReference type="NCBI Taxonomy" id="77007"/>
    <lineage>
        <taxon>Bacteria</taxon>
        <taxon>Pseudomonadati</taxon>
        <taxon>Pseudomonadota</taxon>
        <taxon>Gammaproteobacteria</taxon>
        <taxon>Chromatiales</taxon>
        <taxon>Chromatiaceae</taxon>
        <taxon>Thiorhodovibrio</taxon>
    </lineage>
</organism>
<gene>
    <name evidence="3" type="ORF">Thiowin_01312</name>
</gene>
<name>A0ABZ0S5S2_9GAMM</name>
<dbReference type="CDD" id="cd07361">
    <property type="entry name" value="MEMO_like"/>
    <property type="match status" value="1"/>
</dbReference>
<reference evidence="3 4" key="1">
    <citation type="journal article" date="2023" name="Microorganisms">
        <title>Thiorhodovibrio frisius and Trv. litoralis spp. nov., Two Novel Members from a Clade of Fastidious Purple Sulfur Bacteria That Exhibit Unique Red-Shifted Light-Harvesting Capabilities.</title>
        <authorList>
            <person name="Methner A."/>
            <person name="Kuzyk S.B."/>
            <person name="Petersen J."/>
            <person name="Bauer S."/>
            <person name="Brinkmann H."/>
            <person name="Sichau K."/>
            <person name="Wanner G."/>
            <person name="Wolf J."/>
            <person name="Neumann-Schaal M."/>
            <person name="Henke P."/>
            <person name="Tank M."/>
            <person name="Sproer C."/>
            <person name="Bunk B."/>
            <person name="Overmann J."/>
        </authorList>
    </citation>
    <scope>NUCLEOTIDE SEQUENCE [LARGE SCALE GENOMIC DNA]</scope>
    <source>
        <strain evidence="3 4">DSM 6702</strain>
    </source>
</reference>
<comment type="similarity">
    <text evidence="1 2">Belongs to the MEMO1 family.</text>
</comment>
<dbReference type="PANTHER" id="PTHR11060">
    <property type="entry name" value="PROTEIN MEMO1"/>
    <property type="match status" value="1"/>
</dbReference>
<dbReference type="RefSeq" id="WP_328986902.1">
    <property type="nucleotide sequence ID" value="NZ_CP121472.1"/>
</dbReference>
<dbReference type="Pfam" id="PF01875">
    <property type="entry name" value="Memo"/>
    <property type="match status" value="1"/>
</dbReference>
<sequence length="279" mass="29948">MRNLRHACVAGTFYPAEPSRLRAEIDACFAQRARATPASTAGRTDKRVKALIVPHAGYLYSGPVAASAYASLESQADQIHRVVLLGPAHRMPFKGLALSAADAWETPLGSVPVARSVCKELLAFAQVRELDTAFDGEHSLEVQLPFLQHLLGNFDLVPLLVGAASPTEVVEVLESLWGGAETLIVISSDLSHFLDDASARALDAQTATAILRLEPDLIGPEQACGRYPLRGLLTMAQERGLKPEQLDLRNSSQTAGTPDRVVGYGAYAFHESPDSGCHK</sequence>
<keyword evidence="4" id="KW-1185">Reference proteome</keyword>
<dbReference type="HAMAP" id="MF_00055">
    <property type="entry name" value="MEMO1"/>
    <property type="match status" value="1"/>
</dbReference>
<accession>A0ABZ0S5S2</accession>
<evidence type="ECO:0000313" key="3">
    <source>
        <dbReference type="EMBL" id="WPL16358.1"/>
    </source>
</evidence>
<proteinExistence type="inferred from homology"/>